<dbReference type="Pfam" id="PF02518">
    <property type="entry name" value="HATPase_c"/>
    <property type="match status" value="1"/>
</dbReference>
<keyword evidence="3" id="KW-0902">Two-component regulatory system</keyword>
<dbReference type="PROSITE" id="PS50109">
    <property type="entry name" value="HIS_KIN"/>
    <property type="match status" value="1"/>
</dbReference>
<dbReference type="Proteomes" id="UP001164819">
    <property type="component" value="Chromosome"/>
</dbReference>
<sequence>MKRLARGDGGSTAEEGELRELIGHQEKIREDERKRIAREIHDELGQRLLALRIEVSLLKQDEYDFADKRSQRIDEILEHVDATVKSVRTLINDLRPAVLDLGLVASLDWQARDFERANGTACVFRADDEDLELDDKRATVLFRVLQEALTNVVKHAKADKVEIGLKQDGKNLVLSVADNGIGMPKVRNRKIKSYGLAGIRERIGLLNGEFRIVTGDSGTTLIFRIPVSE</sequence>
<evidence type="ECO:0000256" key="2">
    <source>
        <dbReference type="ARBA" id="ARBA00022777"/>
    </source>
</evidence>
<dbReference type="RefSeq" id="WP_269283848.1">
    <property type="nucleotide sequence ID" value="NZ_CP098251.1"/>
</dbReference>
<dbReference type="GO" id="GO:0000155">
    <property type="term" value="F:phosphorelay sensor kinase activity"/>
    <property type="evidence" value="ECO:0007669"/>
    <property type="project" value="InterPro"/>
</dbReference>
<evidence type="ECO:0000313" key="4">
    <source>
        <dbReference type="EMBL" id="WAV91590.1"/>
    </source>
</evidence>
<dbReference type="InterPro" id="IPR036890">
    <property type="entry name" value="HATPase_C_sf"/>
</dbReference>
<dbReference type="GO" id="GO:0046983">
    <property type="term" value="F:protein dimerization activity"/>
    <property type="evidence" value="ECO:0007669"/>
    <property type="project" value="InterPro"/>
</dbReference>
<evidence type="ECO:0000256" key="3">
    <source>
        <dbReference type="ARBA" id="ARBA00023012"/>
    </source>
</evidence>
<organism evidence="4">
    <name type="scientific">Oxalobacter aliiformigenes</name>
    <dbReference type="NCBI Taxonomy" id="2946593"/>
    <lineage>
        <taxon>Bacteria</taxon>
        <taxon>Pseudomonadati</taxon>
        <taxon>Pseudomonadota</taxon>
        <taxon>Betaproteobacteria</taxon>
        <taxon>Burkholderiales</taxon>
        <taxon>Oxalobacteraceae</taxon>
        <taxon>Oxalobacter</taxon>
    </lineage>
</organism>
<dbReference type="Pfam" id="PF07730">
    <property type="entry name" value="HisKA_3"/>
    <property type="match status" value="1"/>
</dbReference>
<dbReference type="SUPFAM" id="SSF55874">
    <property type="entry name" value="ATPase domain of HSP90 chaperone/DNA topoisomerase II/histidine kinase"/>
    <property type="match status" value="1"/>
</dbReference>
<dbReference type="Gene3D" id="1.20.5.1930">
    <property type="match status" value="1"/>
</dbReference>
<dbReference type="InterPro" id="IPR050482">
    <property type="entry name" value="Sensor_HK_TwoCompSys"/>
</dbReference>
<dbReference type="InterPro" id="IPR003594">
    <property type="entry name" value="HATPase_dom"/>
</dbReference>
<proteinExistence type="predicted"/>
<dbReference type="Gene3D" id="3.30.565.10">
    <property type="entry name" value="Histidine kinase-like ATPase, C-terminal domain"/>
    <property type="match status" value="1"/>
</dbReference>
<dbReference type="SMART" id="SM00387">
    <property type="entry name" value="HATPase_c"/>
    <property type="match status" value="1"/>
</dbReference>
<reference evidence="4" key="1">
    <citation type="journal article" date="2022" name="Front. Microbiol.">
        <title>New perspectives on an old grouping: The genomic and phenotypic variability of Oxalobacter formigenes and the implications for calcium oxalate stone prevention.</title>
        <authorList>
            <person name="Chmiel J.A."/>
            <person name="Carr C."/>
            <person name="Stuivenberg G.A."/>
            <person name="Venema R."/>
            <person name="Chanyi R.M."/>
            <person name="Al K.F."/>
            <person name="Giguere D."/>
            <person name="Say H."/>
            <person name="Akouris P.P."/>
            <person name="Dominguez Romero S.A."/>
            <person name="Kwong A."/>
            <person name="Tai V."/>
            <person name="Koval S.F."/>
            <person name="Razvi H."/>
            <person name="Bjazevic J."/>
            <person name="Burton J.P."/>
        </authorList>
    </citation>
    <scope>NUCLEOTIDE SEQUENCE</scope>
    <source>
        <strain evidence="4">OxK</strain>
    </source>
</reference>
<dbReference type="InterPro" id="IPR005467">
    <property type="entry name" value="His_kinase_dom"/>
</dbReference>
<dbReference type="AlphaFoldDB" id="A0A9E9NRV5"/>
<accession>A0A9E9NRV5</accession>
<evidence type="ECO:0000256" key="1">
    <source>
        <dbReference type="ARBA" id="ARBA00022679"/>
    </source>
</evidence>
<dbReference type="PANTHER" id="PTHR24421">
    <property type="entry name" value="NITRATE/NITRITE SENSOR PROTEIN NARX-RELATED"/>
    <property type="match status" value="1"/>
</dbReference>
<dbReference type="CDD" id="cd16917">
    <property type="entry name" value="HATPase_UhpB-NarQ-NarX-like"/>
    <property type="match status" value="1"/>
</dbReference>
<dbReference type="EMBL" id="CP098251">
    <property type="protein sequence ID" value="WAV91590.1"/>
    <property type="molecule type" value="Genomic_DNA"/>
</dbReference>
<dbReference type="InterPro" id="IPR011712">
    <property type="entry name" value="Sig_transdc_His_kin_sub3_dim/P"/>
</dbReference>
<name>A0A9E9NRV5_9BURK</name>
<dbReference type="PANTHER" id="PTHR24421:SF59">
    <property type="entry name" value="OXYGEN SENSOR HISTIDINE KINASE NREB"/>
    <property type="match status" value="1"/>
</dbReference>
<protein>
    <submittedName>
        <fullName evidence="4">Sensor histidine kinase</fullName>
    </submittedName>
</protein>
<dbReference type="GO" id="GO:0016020">
    <property type="term" value="C:membrane"/>
    <property type="evidence" value="ECO:0007669"/>
    <property type="project" value="InterPro"/>
</dbReference>
<keyword evidence="1" id="KW-0808">Transferase</keyword>
<gene>
    <name evidence="4" type="ORF">NB646_02180</name>
</gene>
<keyword evidence="2 4" id="KW-0418">Kinase</keyword>